<dbReference type="RefSeq" id="WP_121485067.1">
    <property type="nucleotide sequence ID" value="NZ_QQXL01000004.1"/>
</dbReference>
<accession>A0A496PIV0</accession>
<organism evidence="1 2">
    <name type="scientific">Galactobacter caseinivorans</name>
    <dbReference type="NCBI Taxonomy" id="2676123"/>
    <lineage>
        <taxon>Bacteria</taxon>
        <taxon>Bacillati</taxon>
        <taxon>Actinomycetota</taxon>
        <taxon>Actinomycetes</taxon>
        <taxon>Micrococcales</taxon>
        <taxon>Micrococcaceae</taxon>
        <taxon>Galactobacter</taxon>
    </lineage>
</organism>
<dbReference type="AlphaFoldDB" id="A0A496PIV0"/>
<dbReference type="EMBL" id="QQXL01000004">
    <property type="protein sequence ID" value="RKW70414.1"/>
    <property type="molecule type" value="Genomic_DNA"/>
</dbReference>
<keyword evidence="2" id="KW-1185">Reference proteome</keyword>
<proteinExistence type="predicted"/>
<name>A0A496PIV0_9MICC</name>
<comment type="caution">
    <text evidence="1">The sequence shown here is derived from an EMBL/GenBank/DDBJ whole genome shotgun (WGS) entry which is preliminary data.</text>
</comment>
<dbReference type="Pfam" id="PF13376">
    <property type="entry name" value="OmdA"/>
    <property type="match status" value="1"/>
</dbReference>
<gene>
    <name evidence="1" type="ORF">DWQ67_08000</name>
</gene>
<dbReference type="Proteomes" id="UP000273119">
    <property type="component" value="Unassembled WGS sequence"/>
</dbReference>
<protein>
    <recommendedName>
        <fullName evidence="3">OmdA domain containing protein</fullName>
    </recommendedName>
</protein>
<reference evidence="1 2" key="1">
    <citation type="submission" date="2018-07" db="EMBL/GenBank/DDBJ databases">
        <title>Arthrobacter sp. nov., isolated from raw cow's milk with high bacterial count.</title>
        <authorList>
            <person name="Hahne J."/>
            <person name="Isele D."/>
            <person name="Lipski A."/>
        </authorList>
    </citation>
    <scope>NUCLEOTIDE SEQUENCE [LARGE SCALE GENOMIC DNA]</scope>
    <source>
        <strain evidence="1 2">JZ R-183</strain>
    </source>
</reference>
<evidence type="ECO:0008006" key="3">
    <source>
        <dbReference type="Google" id="ProtNLM"/>
    </source>
</evidence>
<sequence>MEGALPEAPLTVADAAAWRAWLDHHEHTHDGVWLRLAKKGVTEPTSLGYQEALLEALCSGWVDGQRKSLDATSFAQRFTPRRARSLWSLRNIGLVTELIQAQRMRERGHAEIARAKEDGRWDRAYAGPASIQVPPELEAALGANPAASRTFDAMNRTQRYSVMHTLVTAPNPAVLAARVERAVQRLMQD</sequence>
<evidence type="ECO:0000313" key="1">
    <source>
        <dbReference type="EMBL" id="RKW70414.1"/>
    </source>
</evidence>
<evidence type="ECO:0000313" key="2">
    <source>
        <dbReference type="Proteomes" id="UP000273119"/>
    </source>
</evidence>